<evidence type="ECO:0000256" key="5">
    <source>
        <dbReference type="ARBA" id="ARBA00022737"/>
    </source>
</evidence>
<dbReference type="FunFam" id="2.60.40.10:FF:000069">
    <property type="entry name" value="Alpha-protein kinase 3"/>
    <property type="match status" value="1"/>
</dbReference>
<dbReference type="InterPro" id="IPR004166">
    <property type="entry name" value="a-kinase_dom"/>
</dbReference>
<dbReference type="InterPro" id="IPR036179">
    <property type="entry name" value="Ig-like_dom_sf"/>
</dbReference>
<comment type="catalytic activity">
    <reaction evidence="9">
        <text>L-threonyl-[protein] + ATP = O-phospho-L-threonyl-[protein] + ADP + H(+)</text>
        <dbReference type="Rhea" id="RHEA:46608"/>
        <dbReference type="Rhea" id="RHEA-COMP:11060"/>
        <dbReference type="Rhea" id="RHEA-COMP:11605"/>
        <dbReference type="ChEBI" id="CHEBI:15378"/>
        <dbReference type="ChEBI" id="CHEBI:30013"/>
        <dbReference type="ChEBI" id="CHEBI:30616"/>
        <dbReference type="ChEBI" id="CHEBI:61977"/>
        <dbReference type="ChEBI" id="CHEBI:456216"/>
        <dbReference type="EC" id="2.7.11.1"/>
    </reaction>
</comment>
<evidence type="ECO:0000256" key="6">
    <source>
        <dbReference type="ARBA" id="ARBA00022777"/>
    </source>
</evidence>
<feature type="region of interest" description="Disordered" evidence="11">
    <location>
        <begin position="1"/>
        <end position="33"/>
    </location>
</feature>
<dbReference type="Gene3D" id="3.20.200.10">
    <property type="entry name" value="MHCK/EF2 kinase"/>
    <property type="match status" value="1"/>
</dbReference>
<dbReference type="SMART" id="SM00811">
    <property type="entry name" value="Alpha_kinase"/>
    <property type="match status" value="1"/>
</dbReference>
<feature type="compositionally biased region" description="Polar residues" evidence="11">
    <location>
        <begin position="1824"/>
        <end position="1849"/>
    </location>
</feature>
<evidence type="ECO:0000256" key="7">
    <source>
        <dbReference type="ARBA" id="ARBA00023157"/>
    </source>
</evidence>
<feature type="region of interest" description="Disordered" evidence="11">
    <location>
        <begin position="1394"/>
        <end position="1413"/>
    </location>
</feature>
<feature type="region of interest" description="Disordered" evidence="11">
    <location>
        <begin position="1820"/>
        <end position="1867"/>
    </location>
</feature>
<feature type="region of interest" description="Disordered" evidence="11">
    <location>
        <begin position="1418"/>
        <end position="1446"/>
    </location>
</feature>
<evidence type="ECO:0000259" key="12">
    <source>
        <dbReference type="PROSITE" id="PS50835"/>
    </source>
</evidence>
<dbReference type="Pfam" id="PF02816">
    <property type="entry name" value="Alpha_kinase"/>
    <property type="match status" value="1"/>
</dbReference>
<feature type="compositionally biased region" description="Basic and acidic residues" evidence="11">
    <location>
        <begin position="216"/>
        <end position="236"/>
    </location>
</feature>
<evidence type="ECO:0000256" key="2">
    <source>
        <dbReference type="ARBA" id="ARBA00012513"/>
    </source>
</evidence>
<keyword evidence="5" id="KW-0677">Repeat</keyword>
<dbReference type="InterPro" id="IPR003598">
    <property type="entry name" value="Ig_sub2"/>
</dbReference>
<keyword evidence="7" id="KW-1015">Disulfide bond</keyword>
<dbReference type="SMART" id="SM00409">
    <property type="entry name" value="IG"/>
    <property type="match status" value="2"/>
</dbReference>
<keyword evidence="15" id="KW-1185">Reference proteome</keyword>
<dbReference type="CDD" id="cd16973">
    <property type="entry name" value="Alpha_kinase_ALPK3"/>
    <property type="match status" value="1"/>
</dbReference>
<feature type="compositionally biased region" description="Polar residues" evidence="11">
    <location>
        <begin position="1317"/>
        <end position="1329"/>
    </location>
</feature>
<dbReference type="GO" id="GO:0005634">
    <property type="term" value="C:nucleus"/>
    <property type="evidence" value="ECO:0007669"/>
    <property type="project" value="TreeGrafter"/>
</dbReference>
<organism evidence="14 15">
    <name type="scientific">Silurus asotus</name>
    <name type="common">Amur catfish</name>
    <name type="synonym">Parasilurus asotus</name>
    <dbReference type="NCBI Taxonomy" id="30991"/>
    <lineage>
        <taxon>Eukaryota</taxon>
        <taxon>Metazoa</taxon>
        <taxon>Chordata</taxon>
        <taxon>Craniata</taxon>
        <taxon>Vertebrata</taxon>
        <taxon>Euteleostomi</taxon>
        <taxon>Actinopterygii</taxon>
        <taxon>Neopterygii</taxon>
        <taxon>Teleostei</taxon>
        <taxon>Ostariophysi</taxon>
        <taxon>Siluriformes</taxon>
        <taxon>Siluridae</taxon>
        <taxon>Silurus</taxon>
    </lineage>
</organism>
<dbReference type="SUPFAM" id="SSF56112">
    <property type="entry name" value="Protein kinase-like (PK-like)"/>
    <property type="match status" value="1"/>
</dbReference>
<keyword evidence="4" id="KW-0808">Transferase</keyword>
<gene>
    <name evidence="14" type="ORF">C0J50_20120</name>
</gene>
<evidence type="ECO:0000256" key="3">
    <source>
        <dbReference type="ARBA" id="ARBA00022527"/>
    </source>
</evidence>
<feature type="compositionally biased region" description="Basic and acidic residues" evidence="11">
    <location>
        <begin position="1363"/>
        <end position="1378"/>
    </location>
</feature>
<dbReference type="InterPro" id="IPR007110">
    <property type="entry name" value="Ig-like_dom"/>
</dbReference>
<evidence type="ECO:0000256" key="1">
    <source>
        <dbReference type="ARBA" id="ARBA00008651"/>
    </source>
</evidence>
<dbReference type="PROSITE" id="PS51158">
    <property type="entry name" value="ALPHA_KINASE"/>
    <property type="match status" value="1"/>
</dbReference>
<feature type="compositionally biased region" description="Polar residues" evidence="11">
    <location>
        <begin position="908"/>
        <end position="919"/>
    </location>
</feature>
<dbReference type="GO" id="GO:0004674">
    <property type="term" value="F:protein serine/threonine kinase activity"/>
    <property type="evidence" value="ECO:0007669"/>
    <property type="project" value="UniProtKB-KW"/>
</dbReference>
<dbReference type="GO" id="GO:0005524">
    <property type="term" value="F:ATP binding"/>
    <property type="evidence" value="ECO:0007669"/>
    <property type="project" value="InterPro"/>
</dbReference>
<keyword evidence="6" id="KW-0418">Kinase</keyword>
<dbReference type="InterPro" id="IPR013098">
    <property type="entry name" value="Ig_I-set"/>
</dbReference>
<protein>
    <recommendedName>
        <fullName evidence="2">non-specific serine/threonine protein kinase</fullName>
        <ecNumber evidence="2">2.7.11.1</ecNumber>
    </recommendedName>
</protein>
<feature type="non-terminal residue" evidence="14">
    <location>
        <position position="1867"/>
    </location>
</feature>
<feature type="domain" description="Ig-like" evidence="12">
    <location>
        <begin position="1451"/>
        <end position="1539"/>
    </location>
</feature>
<comment type="similarity">
    <text evidence="1">Belongs to the protein kinase superfamily. Alpha-type protein kinase family. ALPK subfamily.</text>
</comment>
<proteinExistence type="inferred from homology"/>
<keyword evidence="8" id="KW-0393">Immunoglobulin domain</keyword>
<evidence type="ECO:0000256" key="8">
    <source>
        <dbReference type="ARBA" id="ARBA00023319"/>
    </source>
</evidence>
<dbReference type="Gene3D" id="2.60.40.10">
    <property type="entry name" value="Immunoglobulins"/>
    <property type="match status" value="2"/>
</dbReference>
<feature type="domain" description="Alpha-type protein kinase" evidence="13">
    <location>
        <begin position="1567"/>
        <end position="1798"/>
    </location>
</feature>
<feature type="compositionally biased region" description="Polar residues" evidence="11">
    <location>
        <begin position="1"/>
        <end position="22"/>
    </location>
</feature>
<reference evidence="14" key="1">
    <citation type="submission" date="2018-07" db="EMBL/GenBank/DDBJ databases">
        <title>Comparative genomics of catfishes provides insights into carnivory and benthic adaptation.</title>
        <authorList>
            <person name="Zhang Y."/>
            <person name="Wang D."/>
            <person name="Peng Z."/>
            <person name="Zheng S."/>
            <person name="Shao F."/>
            <person name="Tao W."/>
        </authorList>
    </citation>
    <scope>NUCLEOTIDE SEQUENCE</scope>
    <source>
        <strain evidence="14">Chongqing</strain>
    </source>
</reference>
<dbReference type="InterPro" id="IPR011009">
    <property type="entry name" value="Kinase-like_dom_sf"/>
</dbReference>
<dbReference type="EMBL" id="MU551647">
    <property type="protein sequence ID" value="KAI5620350.1"/>
    <property type="molecule type" value="Genomic_DNA"/>
</dbReference>
<feature type="region of interest" description="Disordered" evidence="11">
    <location>
        <begin position="1237"/>
        <end position="1382"/>
    </location>
</feature>
<feature type="compositionally biased region" description="Polar residues" evidence="11">
    <location>
        <begin position="1291"/>
        <end position="1310"/>
    </location>
</feature>
<comment type="catalytic activity">
    <reaction evidence="10">
        <text>L-seryl-[protein] + ATP = O-phospho-L-seryl-[protein] + ADP + H(+)</text>
        <dbReference type="Rhea" id="RHEA:17989"/>
        <dbReference type="Rhea" id="RHEA-COMP:9863"/>
        <dbReference type="Rhea" id="RHEA-COMP:11604"/>
        <dbReference type="ChEBI" id="CHEBI:15378"/>
        <dbReference type="ChEBI" id="CHEBI:29999"/>
        <dbReference type="ChEBI" id="CHEBI:30616"/>
        <dbReference type="ChEBI" id="CHEBI:83421"/>
        <dbReference type="ChEBI" id="CHEBI:456216"/>
        <dbReference type="EC" id="2.7.11.1"/>
    </reaction>
</comment>
<sequence>MTSRRTMTHSYSGNGRYGSQNGDDVPSPRLDSRNYISSVRPENRSTFCTVMSQLTEETQPCFETTIKSKAVSEACNVKFTCVVTGYPVPELTWYKDDMELDRYCGLPKYEIFRNGKIHMLHIYNCTVDDAAIYQASARNSKGIVSCSGVLEVGTMSEYKIHQKFFAKLKQKAELKRKELEHSYRHEKDNIQPEQLSSRQNIVKWIDGLVPSSSSIQDREDNEGKDMEITDEQPKETNEELYGLSVKVQKNPMKFEDSSEENDGHIHMSSDVSQKNGNQQLVQSSEMAEFIGITPSTKEKVERNIITISNGFDETFTTESSQDTGDGMDTHERISLAKMLADSLQLQSDGHQQTTFQSQEIKNTNISTIQERKREKEVIKEGETMKCESVKNKEWERWCEGDHESSLENVQDNVKQLKPEHKGDAVSEAKTSVYKETEYQPKSALSSVFHSLKDIFFGKSKKSPEIRDSSKKVSDKVSVANESMAVNKETGNLLQTQPQNNNTTSAVCGTMPDQLAPTAIIQPKQSEKVYANADFLTETPSLDIKTEMESLNFDNHIHGFTKTYIKASQLISQEEEKAAGPEALRKNIMLTVCEVVEQIWERFSRTHVELFATQETSHCSYLILPYFPSPSGAGCLGPGVAEAMPVCLPPSIVPRPIRFQGLYPSLFLGPRPGKAQPAVPEPTSDEHMVQVCHETAGQECTAPTDQRMQDGEETQVVKEQDNTTDFSVIATASMPHFNSSDLESCNSCSESQITSVNQATLLVPKDCVHKNGIKLNEKIPECNLNIGSKNELDMAIAESRDTSKNSETDTVGVTKSPQCNAISENKSTPVLDTSHGESFIMQSNTTQNRNSVLVLNRIMENVQESSAGSNIHNTNKLETIIRNKGNTFDILKKITQKHDENREKKMVNETEQIGDSKGGSTKLISEQDIEICKYKNEAEIEGLESLKAVEKTKCYTKLQPERHTVDLRDQSLVSPIIILPDTRETVIKNVAKMRTVPCTQEIKVIVPEKVKHEEPFSVPRIDKLLTESHRVTYSLVHEDASMHRDDEPFFLEPTGIASRDSNKNIEDDKVMINVEPVDVATPQHEWFPFDQRTHVKPDNLEAQIVDNKEPTRVSVGWRRGNDSTNIPIISIACADDIIPAQEEEKEFVKCVINDTVHPDSAAHKMHCYSSSLIRTKDVESSTESSMKKEIVPESLAIIFREVVGHSDSEGIKKDTLVETKLNSDVSLALSPKAQNATAYDTDNLNKESKVEPDADRFQKDKPAMEKLGLTTPVGPTLPPLSPASLHRLMAKNNPNLESQGSTVSILGNGSQRKGEESGGSTPTSTLSCESSPKMKRRDSLTLIPSATPEELASGARRKIYLAKTKSEDEGSDTQSKKDGPYLSPSQARRAAFLQLQSGQQAQQMEKRSPLLGRRKTMLELHKPKEEPSEEINMLNSESKPSEKERLDPYKAPQVIRKIRGEPFSDALGHLKLWCQFFNVLSDSTIKWFKDDVEIAEIKRSAGDENQSALAIVQASSRDCGVYSCTIKNEYGTDTTDYLLSSDILAEFFLRDDSEVGEEIEMTPLLFTKGLVDPGYWGNKFFGRIMIEELQIGEGFAHKNSRAKVIYGLDPVFESGSTCIVKVRNHIVYGTNEENCLAGINLEITRQECKIHNTVREYCKIFAAETRAIDQFGFALEVIPSYLIYRPANSIPYATIEVDLKGMYVKYCTIDIAGRLVTRTTSEVEQKCCTFQHWIYQWTSGNLLVTQIEGVDTKITGVKIATKSKGYQSLTDEGSPKILEQFVIQHQCNYYCGLLGLRALMSMDCSQQSKLKTSRSPLLARKVVHTDSSSPQLLKKFQSSPQTVKKVNSSPKVVRKPNEDEENNSATKH</sequence>
<dbReference type="InterPro" id="IPR013783">
    <property type="entry name" value="Ig-like_fold"/>
</dbReference>
<name>A0AAD5FKE0_SILAS</name>
<evidence type="ECO:0000256" key="10">
    <source>
        <dbReference type="ARBA" id="ARBA00048679"/>
    </source>
</evidence>
<dbReference type="GO" id="GO:0055013">
    <property type="term" value="P:cardiac muscle cell development"/>
    <property type="evidence" value="ECO:0007669"/>
    <property type="project" value="TreeGrafter"/>
</dbReference>
<dbReference type="Proteomes" id="UP001205998">
    <property type="component" value="Unassembled WGS sequence"/>
</dbReference>
<dbReference type="PANTHER" id="PTHR47091">
    <property type="entry name" value="ALPHA-PROTEIN KINASE 2-RELATED"/>
    <property type="match status" value="1"/>
</dbReference>
<keyword evidence="3" id="KW-0723">Serine/threonine-protein kinase</keyword>
<feature type="region of interest" description="Disordered" evidence="11">
    <location>
        <begin position="212"/>
        <end position="236"/>
    </location>
</feature>
<accession>A0AAD5FKE0</accession>
<feature type="domain" description="Ig-like" evidence="12">
    <location>
        <begin position="60"/>
        <end position="145"/>
    </location>
</feature>
<dbReference type="SMART" id="SM00408">
    <property type="entry name" value="IGc2"/>
    <property type="match status" value="2"/>
</dbReference>
<comment type="caution">
    <text evidence="14">The sequence shown here is derived from an EMBL/GenBank/DDBJ whole genome shotgun (WGS) entry which is preliminary data.</text>
</comment>
<evidence type="ECO:0000313" key="15">
    <source>
        <dbReference type="Proteomes" id="UP001205998"/>
    </source>
</evidence>
<dbReference type="PANTHER" id="PTHR47091:SF1">
    <property type="entry name" value="ALPHA-PROTEIN KINASE 3"/>
    <property type="match status" value="1"/>
</dbReference>
<evidence type="ECO:0000313" key="14">
    <source>
        <dbReference type="EMBL" id="KAI5620350.1"/>
    </source>
</evidence>
<feature type="compositionally biased region" description="Basic and acidic residues" evidence="11">
    <location>
        <begin position="1242"/>
        <end position="1263"/>
    </location>
</feature>
<evidence type="ECO:0000256" key="4">
    <source>
        <dbReference type="ARBA" id="ARBA00022679"/>
    </source>
</evidence>
<dbReference type="PROSITE" id="PS50835">
    <property type="entry name" value="IG_LIKE"/>
    <property type="match status" value="2"/>
</dbReference>
<dbReference type="SUPFAM" id="SSF48726">
    <property type="entry name" value="Immunoglobulin"/>
    <property type="match status" value="2"/>
</dbReference>
<evidence type="ECO:0000256" key="9">
    <source>
        <dbReference type="ARBA" id="ARBA00047899"/>
    </source>
</evidence>
<feature type="region of interest" description="Disordered" evidence="11">
    <location>
        <begin position="900"/>
        <end position="919"/>
    </location>
</feature>
<dbReference type="EC" id="2.7.11.1" evidence="2"/>
<evidence type="ECO:0000256" key="11">
    <source>
        <dbReference type="SAM" id="MobiDB-lite"/>
    </source>
</evidence>
<evidence type="ECO:0000259" key="13">
    <source>
        <dbReference type="PROSITE" id="PS51158"/>
    </source>
</evidence>
<dbReference type="InterPro" id="IPR003599">
    <property type="entry name" value="Ig_sub"/>
</dbReference>
<dbReference type="Pfam" id="PF07679">
    <property type="entry name" value="I-set"/>
    <property type="match status" value="2"/>
</dbReference>